<accession>A0A2D6YMY4</accession>
<evidence type="ECO:0008006" key="3">
    <source>
        <dbReference type="Google" id="ProtNLM"/>
    </source>
</evidence>
<dbReference type="PROSITE" id="PS51257">
    <property type="entry name" value="PROKAR_LIPOPROTEIN"/>
    <property type="match status" value="1"/>
</dbReference>
<sequence>MKDRKFLSLKTTLIQSLLCLIISSLAGCYSKALDFDLGWTTRRVSGQMEDAVSRESIGSGFIIVKEFYGNLAGNESSEAGNFIPRARLLRALKEDGSFEMDFDWRASQFDLNFIEQGYEVHRFNFQRQLGVGNLHYVAKMVPSSNWADELALGVTPLIQNLLLEPGYRLPEPDQLFLGEWLAKQRQENFGTE</sequence>
<protein>
    <recommendedName>
        <fullName evidence="3">Lipoprotein</fullName>
    </recommendedName>
</protein>
<dbReference type="Proteomes" id="UP000226525">
    <property type="component" value="Unassembled WGS sequence"/>
</dbReference>
<gene>
    <name evidence="1" type="ORF">CMN54_14120</name>
</gene>
<comment type="caution">
    <text evidence="1">The sequence shown here is derived from an EMBL/GenBank/DDBJ whole genome shotgun (WGS) entry which is preliminary data.</text>
</comment>
<evidence type="ECO:0000313" key="1">
    <source>
        <dbReference type="EMBL" id="MAH64547.1"/>
    </source>
</evidence>
<dbReference type="EMBL" id="NZEX01000169">
    <property type="protein sequence ID" value="MAH64547.1"/>
    <property type="molecule type" value="Genomic_DNA"/>
</dbReference>
<reference evidence="2" key="1">
    <citation type="submission" date="2017-09" db="EMBL/GenBank/DDBJ databases">
        <title>The Reconstruction of 2,631 Draft Metagenome-Assembled Genomes from the Global Oceans.</title>
        <authorList>
            <person name="Tully B.J."/>
            <person name="Graham E.D."/>
            <person name="Heidelberg J.F."/>
        </authorList>
    </citation>
    <scope>NUCLEOTIDE SEQUENCE [LARGE SCALE GENOMIC DNA]</scope>
</reference>
<name>A0A2D6YMY4_9DELT</name>
<dbReference type="AlphaFoldDB" id="A0A2D6YMY4"/>
<evidence type="ECO:0000313" key="2">
    <source>
        <dbReference type="Proteomes" id="UP000226525"/>
    </source>
</evidence>
<organism evidence="1 2">
    <name type="scientific">SAR324 cluster bacterium</name>
    <dbReference type="NCBI Taxonomy" id="2024889"/>
    <lineage>
        <taxon>Bacteria</taxon>
        <taxon>Deltaproteobacteria</taxon>
        <taxon>SAR324 cluster</taxon>
    </lineage>
</organism>
<proteinExistence type="predicted"/>